<feature type="coiled-coil region" evidence="16">
    <location>
        <begin position="1575"/>
        <end position="1612"/>
    </location>
</feature>
<sequence>MEHRLQQQNHSSGTSEESEDNRKSILRRTNSVGDNKKEVRFAEQLEKSIEIENATRRKPKRSLSQPLVYRRPVETVKDLVKSFVGNRDKTNDRSLGNADRSLGGVYKNLLFSEVDSDEGGANTVKQAGSTSTPKYGSLPRSFRTTEEHAATSEKHQERHKIRRTRSLQERQRIAGNSGISGSIVPQAPFRRRVFSDSDVLSDGKTAQPPSMKTQQPTEVTFSTPSSSPVAAVLSSTASLMPQIEINLVEPSSQQFPNYFKKCSKRSSSDPGPSSQSEPPTQLPFRIGSLTTVNPVSTSPTVAELKLQQLQLSLLPKTKVRKRPPKLGQLYTTLSPVTSVSTEDESTEEAFKQKASFKVTTDLHRPSISTGAQISSNNIPKTLTAKIPTAPVEIKITSSTPTSSETRSPLPEFKNMPKMNDCSEVLTEVLQKLKILSQQEAEIDTSSPTEESKSAALMFKADEGMLIKAEEVLMQEVQTEPGLNTLNAGTVHQIGNNTAKYSEGKLDHVDIAQERWSITTAEEVQRSQFITPIHIMALKPNEGCSEKERLDVFQRKTEPRYKQVICGSSFVSHAFRSLQKSPTLQSDSLDLTSSGESASEATFSSLVSAPMDASRMRGETEGFLVVSPPLSFDTSESFKQIDRFEDGTASTSADVEGAETNGAVGDGSFPTLDTSEDLRMDPEDEYEREDVQKKAFAKWINQRLVQGGYEPLKDLFLDLRDGTRLLQLLEALCGRPFPREKGRLRVHHMNNVSRALQVLDSQNVKLVNISTNDIVDGNSKLTLGLIWSIILHWQAQDVLRANKLTGLHTSLERTLLAWCQEICANYANYVTVTNFTTSWQDGWAFNALLHYHSPDMFNFENLFCLKGEEKLEHAFEVAHTSFGIDKLLDPEDMAIPDRKSVMMYVMCLYQRLHHLAPAGASATKTATLEGYKALLEETLARLLEAEERIKTAPEASTNEDVDVVKQMYYEHEAFMQEVRRLQESAVDVLRQGRSILKNGSIPLQDDEAQNLNSEISYVNKKLQELRDHITQRQTKLYEVLMTLQQRQLTKLRNWLTEREDVLSTIAQPGPDFESTTKQVDILQELQEAIEQQQELVTSLGNMIINVDDPDFTDLEDQLTAIGERYTMFCQLVEENGVKLHQMHAVLQLMIFEEEFFSQWFQEKEDLLATLEDQANAETTADDTMLIQSLQKMTEALNSENTRLTQLCRQLQLTAEKQDKGCQALMELTKRCDVIVCRWDVLIDRMDVLARQVAGRNKDKSNLWLKKMQLTQLRKDQAGGKDQIDSIQASSNKKRKLERGGVSRKSSFSELTKEVSLAFNTLNRLETLVGITGEGGRVGTFWEGMSAEEQIRKLDEADKIIKKTRLEITVQDAICALDEHLKGKVADVSGDTLRHKSAELERRWLAVQTLVRSQRERALGFLDIENLKNGMDMLVKDIESKRRFIHSCEELVIEDDTPDLSSSRDQVNITKKLWECQQRLATAHKQKEQVQQLSQDATDTQAARPLLAGNSVFAEFQEVVQEWHDTHLEMEELERQLQASLRDGPPPKLLKSVSLLDKWIGSINATLLGDSLAVKSLEQMEEQLKNYMDFQEQVNKEEGNLHELNNTAEDLLRLEHKRPWADSFERQLAKMNQCWHSVTNTLSERIRVFNRHVDTLRSLRDEMCSINSWMDGIAEFVEDHDKRWSMIDLDKLEELLDQTQNLRSDVAILQPNVDMVNHMAGEIRKVAEPAFAIELQKSVKAMNQRWAKITEEASSKASALKDAIHTNNSITEELRNLYRWIELFEKETFPTTPMELGVDVQSRIKHLQAQREKKKAKDFALEKLERQMTQMLKAGKLEDVEDLKEDLDTIKVTWTELDSRVDKMEEALRGALPKLATFKNLIVMKIEWLNKLEKKLKKLPQAAVDAEEASGLLDELETLIESAKPERIREISQIRDDLLGLNVMTEYVHTESGRIFERNRDLLKQATEGIELLERMIKEAQDTEDRITILTNSIAKSEETLKKDISKEDIEQKWDDMTRVKEVIDILFARAKEYANDGRSEAAKRISERVEVFAKRHAAVVTKLRANLIPADFEEKLANVEASLTAVETTSKEIELTTHESELIEQQLKKCMDLYGVLSAMKPDMEILIRNGRNYSVYCKDPADLNRRLDVIKERYNVLGDNVPATKVMMEEALDYSREVEGLYNALAPWLEQVRMDYFEPEYVQKIQGELDQRRQLFHQLFERFDKLNALSTKDLALLKKSIEPLKECFFEAEHLFAVERRTEVRLKLDSFNGNCIRIKTWLEGAELYFEAKEEYTSSPAGQRRLHGLYNEMHELNEVVKKLREVAIELMKADDKYTLLIQPQLTKLSERWNSMVDRLRERAGAGREDILVELKAFLERMEAVEQRVNDMCLIQSDDNVLEECDSLARNLSAETVVMDAAAGELDKKIALSGLFTVEWSQARERWLRCRKMMESTQRRAEDAREKWQSFETDITDKREAVKKLLEQLVQALDNAKNGVKDNSLESAARVGDEVNLVKKKAQDLQDLGIPSNAIRNKLGNLTLIWNKAQLQIAELKNIRRISSSHGDVYPSREDEAGRIKYSTPQRLDSAYSSPTSSLAEYHEKVNNLRDVLSHLQRMLADENFTEFGLAQQELLQTIKESIASLKVPIDNTKMEHKTVYAANDDEAHKLTSLVEGLLEQWTSLKSSFATVNERWLKNKETWLRFNSKYKKFTHWLDTMEANMKESTEKGRLQLSLLKKKMPDYESQAAEHLPVYDRTKHLGRTLLTQCGPVDVSDLASKLDLIEKRWKSLLLELQKSKTYEKRPKSGEQLREDMLQLRAWFMEAETLLTISPPPQDLAEGFEKLENVKRCEAEMASKRTCFFSVLLSSAPQRIDIDSLGDKFSNLCQQLTDFREKLEDYLRRLEQLMNDVHAEERRLDESLLDAERFVAGRLLLRSSSFICRDSPRRGRQDSTRRSLRSTALSAVGMPLRLQRTSQTPLTSTPAGSRASAEYERDSSSSLTKASETSTQTGTETLIGSEIEMKLNEHVMLEHSRMMRNLQRRVQQLEKVFPLLPGCKTDFERCVASWQRLCAVAARCGPPLALLVAQQTYPRRDHPGAGDVLPQIEGSMGLAELSDELGELETWVGAQHKKILEIVVDFGVDDSVKEALQAYKVLLEEHVVRRSALRQLNTALEYLSDEAEDLYEQELQEVFDQGTGGVGDDHSKTKSDKSEHRQGGIRERTSNERREALLELRKKAVDVQGALDSLELEAMQRRRQLESLAAEGGRTFEERRRELEQWLARMENRLDRQPLVGQTLDVLETQLREHRLSHAEVGQWKAALDTVTRVGQRLAEELEAQQLAGGQPGHTGSLPHNHSGIAHHQTAEDLHVILDRINQRFQDVSMSIQSRGGQLQGALNSLAQLERAVEHFVAWLCDAESSLEVIEDDARRLPPRDDIHRQLLQRIKELQREIDSQRDLHLTISDRGQSLIQGVTAPSEEALLLKSRVDEMNARWDNLRLRIVSIRTRLENGADHWHQLMLSLRELVEWVVKKETELGAQPQIGGDVATIMRQQDDHRGFRVQLDDKRPIIESALLAGRNFLQREGADMTPPDQFGERRSSNGGARGGPGSDLLANEVGPNGTTVGSSEDSHELARSVRRDVTKLTEKWDLLVAHTDQRHRRLDDVLNKMQALQRALDDFGSRLLTAETAKENWPSGVHDLSMDQLAQQIDDLKDFRDRIAPMQGVVDGMNEAAAAITACGVVLSQHNLSRLEDLNGRWRILQLALEERRKLLEHALLDQGASQQTFLNASVDPPWERAVSGNKVPYYINHRAGTTHWDHPKMLDLMDALTQYNTVRFAAYRTAMKIRHLQRALCLDYVSMNVAISAFEQHGLRAQNDKVIGVNEMVQCLAAVFEGVIREHGSDALLRLPLCVDMCLNFLLNLYDTATRTGHIRVLSFKVGIILLCRANLEDKFKYLFRLIADVNGYADERKLGLLLHDCVQTPRLLGEVAAFGGSNIEPSVRSCFERAGPGRREINVQMFLQWFMQEPQSLVWLPVLHRLAAAESAKHQAKCNICKQYPIVGFRYRCLKCFNTDLCQNCFFSGRREKGHKLAHPMQEYCMATTSGEDVRDFTKIMKNKFKSKRYFKKHPRLGYLPVQTVLEGDDLESPAPRSPPTLHPSSDLHSRMEHYANKLAQVQLRPRSNSTPESGSEDEHNLIKQYCAAMNGDAHGLSTNGSLSAGLGASPIPPPLSAMAVGVGAGGSLAGPGSLPGALPGGLSGTLPGSLPGSMPVVGPPPGVLLTPSSPPTMPSMFLQPRSPAQAPTQILADQKDELQMMIHELEHENRQLHAEYERLQDLRASEGFSPMTPSILGVDGEVDGLSTQDEEMLAEAKMLREHKGRLEARMRMLEEQNRALDAQLRRLRTLLAQHEGSPVITPALGRPDHADYVVAGHPMLNGSTPRPGSALSGHIEQSFVRETGEGWKQSPMCEYYQGPMTEDGSKTFASLDAPMNTEQRFHTGIVDDDQANGDAERKQG</sequence>
<keyword evidence="12" id="KW-0206">Cytoskeleton</keyword>
<dbReference type="FunFam" id="1.10.418.10:FF:000089">
    <property type="entry name" value="Spectrin beta chain"/>
    <property type="match status" value="1"/>
</dbReference>
<dbReference type="Pfam" id="PF00307">
    <property type="entry name" value="CH"/>
    <property type="match status" value="2"/>
</dbReference>
<feature type="domain" description="WW" evidence="18">
    <location>
        <begin position="3787"/>
        <end position="3820"/>
    </location>
</feature>
<evidence type="ECO:0000256" key="9">
    <source>
        <dbReference type="ARBA" id="ARBA00022837"/>
    </source>
</evidence>
<evidence type="ECO:0000256" key="8">
    <source>
        <dbReference type="ARBA" id="ARBA00022833"/>
    </source>
</evidence>
<evidence type="ECO:0000256" key="7">
    <source>
        <dbReference type="ARBA" id="ARBA00022771"/>
    </source>
</evidence>
<feature type="region of interest" description="Disordered" evidence="17">
    <location>
        <begin position="117"/>
        <end position="164"/>
    </location>
</feature>
<evidence type="ECO:0000259" key="18">
    <source>
        <dbReference type="PROSITE" id="PS50020"/>
    </source>
</evidence>
<evidence type="ECO:0000256" key="3">
    <source>
        <dbReference type="ARBA" id="ARBA00022475"/>
    </source>
</evidence>
<feature type="region of interest" description="Disordered" evidence="17">
    <location>
        <begin position="657"/>
        <end position="676"/>
    </location>
</feature>
<feature type="region of interest" description="Disordered" evidence="17">
    <location>
        <begin position="4141"/>
        <end position="4160"/>
    </location>
</feature>
<reference evidence="21" key="1">
    <citation type="submission" date="2021-01" db="UniProtKB">
        <authorList>
            <consortium name="EnsemblMetazoa"/>
        </authorList>
    </citation>
    <scope>IDENTIFICATION</scope>
</reference>
<keyword evidence="3" id="KW-1003">Cell membrane</keyword>
<dbReference type="FunFam" id="3.30.60.90:FF:000001">
    <property type="entry name" value="Dystrophin isoform 2"/>
    <property type="match status" value="1"/>
</dbReference>
<dbReference type="InterPro" id="IPR015154">
    <property type="entry name" value="EF-hand_dom_typ2"/>
</dbReference>
<comment type="subunit">
    <text evidence="13">Component of the dystrophin associated protein complex (DAPC). Interacts with Dg, via the Dg WW domain binding sites.</text>
</comment>
<dbReference type="Pfam" id="PF00397">
    <property type="entry name" value="WW"/>
    <property type="match status" value="1"/>
</dbReference>
<dbReference type="GO" id="GO:0005737">
    <property type="term" value="C:cytoplasm"/>
    <property type="evidence" value="ECO:0007669"/>
    <property type="project" value="UniProtKB-ARBA"/>
</dbReference>
<evidence type="ECO:0000256" key="1">
    <source>
        <dbReference type="ARBA" id="ARBA00004245"/>
    </source>
</evidence>
<feature type="compositionally biased region" description="Low complexity" evidence="17">
    <location>
        <begin position="397"/>
        <end position="410"/>
    </location>
</feature>
<dbReference type="InterPro" id="IPR011992">
    <property type="entry name" value="EF-hand-dom_pair"/>
</dbReference>
<feature type="region of interest" description="Disordered" evidence="17">
    <location>
        <begin position="258"/>
        <end position="285"/>
    </location>
</feature>
<dbReference type="SMART" id="SM00150">
    <property type="entry name" value="SPEC"/>
    <property type="match status" value="11"/>
</dbReference>
<dbReference type="RefSeq" id="XP_022646116.1">
    <property type="nucleotide sequence ID" value="XM_022790381.1"/>
</dbReference>
<dbReference type="InterPro" id="IPR015153">
    <property type="entry name" value="EF-hand_dom_typ1"/>
</dbReference>
<evidence type="ECO:0000256" key="11">
    <source>
        <dbReference type="ARBA" id="ARBA00023203"/>
    </source>
</evidence>
<feature type="domain" description="ZZ-type" evidence="20">
    <location>
        <begin position="4045"/>
        <end position="4101"/>
    </location>
</feature>
<dbReference type="GO" id="GO:0005856">
    <property type="term" value="C:cytoskeleton"/>
    <property type="evidence" value="ECO:0007669"/>
    <property type="project" value="UniProtKB-SubCell"/>
</dbReference>
<dbReference type="SUPFAM" id="SSF51045">
    <property type="entry name" value="WW domain"/>
    <property type="match status" value="1"/>
</dbReference>
<feature type="region of interest" description="Disordered" evidence="17">
    <location>
        <begin position="3580"/>
        <end position="3632"/>
    </location>
</feature>
<dbReference type="InterPro" id="IPR043145">
    <property type="entry name" value="Znf_ZZ_sf"/>
</dbReference>
<feature type="domain" description="Calponin-homology (CH)" evidence="19">
    <location>
        <begin position="808"/>
        <end position="912"/>
    </location>
</feature>
<evidence type="ECO:0000256" key="5">
    <source>
        <dbReference type="ARBA" id="ARBA00022723"/>
    </source>
</evidence>
<dbReference type="GO" id="GO:0046716">
    <property type="term" value="P:muscle cell cellular homeostasis"/>
    <property type="evidence" value="ECO:0007669"/>
    <property type="project" value="UniProtKB-ARBA"/>
</dbReference>
<evidence type="ECO:0000313" key="21">
    <source>
        <dbReference type="EnsemblMetazoa" id="XP_022646116"/>
    </source>
</evidence>
<dbReference type="Pfam" id="PF09069">
    <property type="entry name" value="EF-hand_3"/>
    <property type="match status" value="1"/>
</dbReference>
<accession>A0A7M7J340</accession>
<dbReference type="SUPFAM" id="SSF57850">
    <property type="entry name" value="RING/U-box"/>
    <property type="match status" value="1"/>
</dbReference>
<dbReference type="SUPFAM" id="SSF47576">
    <property type="entry name" value="Calponin-homology domain, CH-domain"/>
    <property type="match status" value="1"/>
</dbReference>
<feature type="domain" description="Calponin-homology (CH)" evidence="19">
    <location>
        <begin position="689"/>
        <end position="793"/>
    </location>
</feature>
<dbReference type="PROSITE" id="PS00020">
    <property type="entry name" value="ACTININ_2"/>
    <property type="match status" value="1"/>
</dbReference>
<keyword evidence="9" id="KW-0106">Calcium</keyword>
<keyword evidence="11" id="KW-0009">Actin-binding</keyword>
<evidence type="ECO:0000256" key="4">
    <source>
        <dbReference type="ARBA" id="ARBA00022490"/>
    </source>
</evidence>
<feature type="compositionally biased region" description="Low complexity" evidence="17">
    <location>
        <begin position="2996"/>
        <end position="3007"/>
    </location>
</feature>
<feature type="coiled-coil region" evidence="16">
    <location>
        <begin position="4369"/>
        <end position="4406"/>
    </location>
</feature>
<dbReference type="EnsemblMetazoa" id="XM_022790381">
    <property type="protein sequence ID" value="XP_022646116"/>
    <property type="gene ID" value="LOC111243956"/>
</dbReference>
<feature type="compositionally biased region" description="Low complexity" evidence="17">
    <location>
        <begin position="268"/>
        <end position="279"/>
    </location>
</feature>
<dbReference type="InterPro" id="IPR036020">
    <property type="entry name" value="WW_dom_sf"/>
</dbReference>
<dbReference type="PROSITE" id="PS50021">
    <property type="entry name" value="CH"/>
    <property type="match status" value="2"/>
</dbReference>
<dbReference type="GO" id="GO:0007274">
    <property type="term" value="P:neuromuscular synaptic transmission"/>
    <property type="evidence" value="ECO:0007669"/>
    <property type="project" value="UniProtKB-ARBA"/>
</dbReference>
<dbReference type="Gene3D" id="1.10.418.10">
    <property type="entry name" value="Calponin-like domain"/>
    <property type="match status" value="2"/>
</dbReference>
<proteinExistence type="predicted"/>
<dbReference type="GO" id="GO:0003779">
    <property type="term" value="F:actin binding"/>
    <property type="evidence" value="ECO:0007669"/>
    <property type="project" value="UniProtKB-KW"/>
</dbReference>
<keyword evidence="4" id="KW-0963">Cytoplasm</keyword>
<dbReference type="GO" id="GO:0048172">
    <property type="term" value="P:regulation of short-term neuronal synaptic plasticity"/>
    <property type="evidence" value="ECO:0007669"/>
    <property type="project" value="UniProtKB-ARBA"/>
</dbReference>
<evidence type="ECO:0000259" key="20">
    <source>
        <dbReference type="PROSITE" id="PS50135"/>
    </source>
</evidence>
<dbReference type="PANTHER" id="PTHR12268:SF14">
    <property type="entry name" value="DYSTROPHIN-1"/>
    <property type="match status" value="1"/>
</dbReference>
<dbReference type="Pfam" id="PF00435">
    <property type="entry name" value="Spectrin"/>
    <property type="match status" value="4"/>
</dbReference>
<keyword evidence="5" id="KW-0479">Metal-binding</keyword>
<dbReference type="GO" id="GO:0042383">
    <property type="term" value="C:sarcolemma"/>
    <property type="evidence" value="ECO:0007669"/>
    <property type="project" value="UniProtKB-SubCell"/>
</dbReference>
<feature type="compositionally biased region" description="Polar residues" evidence="17">
    <location>
        <begin position="123"/>
        <end position="134"/>
    </location>
</feature>
<feature type="coiled-coil region" evidence="16">
    <location>
        <begin position="2304"/>
        <end position="2331"/>
    </location>
</feature>
<dbReference type="OMA" id="SACERYT"/>
<feature type="compositionally biased region" description="Basic and acidic residues" evidence="17">
    <location>
        <begin position="143"/>
        <end position="156"/>
    </location>
</feature>
<feature type="compositionally biased region" description="Polar residues" evidence="17">
    <location>
        <begin position="207"/>
        <end position="221"/>
    </location>
</feature>
<feature type="coiled-coil region" evidence="16">
    <location>
        <begin position="4301"/>
        <end position="4338"/>
    </location>
</feature>
<evidence type="ECO:0000256" key="2">
    <source>
        <dbReference type="ARBA" id="ARBA00004278"/>
    </source>
</evidence>
<dbReference type="InterPro" id="IPR001715">
    <property type="entry name" value="CH_dom"/>
</dbReference>
<dbReference type="GO" id="GO:0050699">
    <property type="term" value="F:WW domain binding"/>
    <property type="evidence" value="ECO:0007669"/>
    <property type="project" value="UniProtKB-ARBA"/>
</dbReference>
<feature type="coiled-coil region" evidence="16">
    <location>
        <begin position="1961"/>
        <end position="1991"/>
    </location>
</feature>
<feature type="region of interest" description="Disordered" evidence="17">
    <location>
        <begin position="198"/>
        <end position="226"/>
    </location>
</feature>
<dbReference type="InterPro" id="IPR035436">
    <property type="entry name" value="Dystrophin/utrophin"/>
</dbReference>
<dbReference type="OrthoDB" id="10057795at2759"/>
<dbReference type="GeneID" id="111243956"/>
<dbReference type="InterPro" id="IPR001202">
    <property type="entry name" value="WW_dom"/>
</dbReference>
<dbReference type="GO" id="GO:0048790">
    <property type="term" value="P:maintenance of presynaptic active zone structure"/>
    <property type="evidence" value="ECO:0007669"/>
    <property type="project" value="UniProtKB-ARBA"/>
</dbReference>
<keyword evidence="16" id="KW-0175">Coiled coil</keyword>
<evidence type="ECO:0000256" key="15">
    <source>
        <dbReference type="PROSITE-ProRule" id="PRU00228"/>
    </source>
</evidence>
<dbReference type="SMART" id="SM00456">
    <property type="entry name" value="WW"/>
    <property type="match status" value="1"/>
</dbReference>
<dbReference type="InterPro" id="IPR002017">
    <property type="entry name" value="Spectrin_repeat"/>
</dbReference>
<feature type="compositionally biased region" description="Polar residues" evidence="17">
    <location>
        <begin position="1"/>
        <end position="15"/>
    </location>
</feature>
<protein>
    <recommendedName>
        <fullName evidence="14">Protein detached</fullName>
    </recommendedName>
</protein>
<dbReference type="Pfam" id="PF09068">
    <property type="entry name" value="EF-hand_2"/>
    <property type="match status" value="1"/>
</dbReference>
<feature type="region of interest" description="Disordered" evidence="17">
    <location>
        <begin position="1274"/>
        <end position="1299"/>
    </location>
</feature>
<dbReference type="Gene3D" id="1.10.238.10">
    <property type="entry name" value="EF-hand"/>
    <property type="match status" value="2"/>
</dbReference>
<dbReference type="SMART" id="SM00033">
    <property type="entry name" value="CH"/>
    <property type="match status" value="2"/>
</dbReference>
<name>A0A7M7J340_VARDE</name>
<feature type="coiled-coil region" evidence="16">
    <location>
        <begin position="3229"/>
        <end position="3263"/>
    </location>
</feature>
<feature type="compositionally biased region" description="Basic and acidic residues" evidence="17">
    <location>
        <begin position="3199"/>
        <end position="3222"/>
    </location>
</feature>
<dbReference type="CDD" id="cd00176">
    <property type="entry name" value="SPEC"/>
    <property type="match status" value="6"/>
</dbReference>
<dbReference type="Gene3D" id="3.30.60.90">
    <property type="match status" value="1"/>
</dbReference>
<dbReference type="GO" id="GO:0046928">
    <property type="term" value="P:regulation of neurotransmitter secretion"/>
    <property type="evidence" value="ECO:0007669"/>
    <property type="project" value="UniProtKB-ARBA"/>
</dbReference>
<dbReference type="InterPro" id="IPR036872">
    <property type="entry name" value="CH_dom_sf"/>
</dbReference>
<feature type="region of interest" description="Disordered" evidence="17">
    <location>
        <begin position="1"/>
        <end position="39"/>
    </location>
</feature>
<keyword evidence="10" id="KW-0472">Membrane</keyword>
<dbReference type="PROSITE" id="PS50135">
    <property type="entry name" value="ZF_ZZ_2"/>
    <property type="match status" value="1"/>
</dbReference>
<feature type="region of interest" description="Disordered" evidence="17">
    <location>
        <begin position="3193"/>
        <end position="3222"/>
    </location>
</feature>
<feature type="region of interest" description="Disordered" evidence="17">
    <location>
        <begin position="397"/>
        <end position="416"/>
    </location>
</feature>
<keyword evidence="7 15" id="KW-0863">Zinc-finger</keyword>
<evidence type="ECO:0000256" key="13">
    <source>
        <dbReference type="ARBA" id="ARBA00065906"/>
    </source>
</evidence>
<keyword evidence="22" id="KW-1185">Reference proteome</keyword>
<keyword evidence="8" id="KW-0862">Zinc</keyword>
<feature type="coiled-coil region" evidence="16">
    <location>
        <begin position="2885"/>
        <end position="2922"/>
    </location>
</feature>
<evidence type="ECO:0000259" key="19">
    <source>
        <dbReference type="PROSITE" id="PS50021"/>
    </source>
</evidence>
<dbReference type="SUPFAM" id="SSF47473">
    <property type="entry name" value="EF-hand"/>
    <property type="match status" value="2"/>
</dbReference>
<evidence type="ECO:0000256" key="16">
    <source>
        <dbReference type="SAM" id="Coils"/>
    </source>
</evidence>
<evidence type="ECO:0000256" key="6">
    <source>
        <dbReference type="ARBA" id="ARBA00022737"/>
    </source>
</evidence>
<comment type="subcellular location">
    <subcellularLocation>
        <location evidence="2">Cell membrane</location>
        <location evidence="2">Sarcolemma</location>
        <topology evidence="2">Peripheral membrane protein</topology>
        <orientation evidence="2">Cytoplasmic side</orientation>
    </subcellularLocation>
    <subcellularLocation>
        <location evidence="1">Cytoplasm</location>
        <location evidence="1">Cytoskeleton</location>
    </subcellularLocation>
</comment>
<dbReference type="SMART" id="SM00291">
    <property type="entry name" value="ZnF_ZZ"/>
    <property type="match status" value="1"/>
</dbReference>
<feature type="region of interest" description="Disordered" evidence="17">
    <location>
        <begin position="2966"/>
        <end position="3011"/>
    </location>
</feature>
<dbReference type="GO" id="GO:0016010">
    <property type="term" value="C:dystrophin-associated glycoprotein complex"/>
    <property type="evidence" value="ECO:0007669"/>
    <property type="project" value="UniProtKB-ARBA"/>
</dbReference>
<dbReference type="GO" id="GO:0030010">
    <property type="term" value="P:establishment of cell polarity"/>
    <property type="evidence" value="ECO:0007669"/>
    <property type="project" value="UniProtKB-ARBA"/>
</dbReference>
<dbReference type="GO" id="GO:0008270">
    <property type="term" value="F:zinc ion binding"/>
    <property type="evidence" value="ECO:0007669"/>
    <property type="project" value="UniProtKB-KW"/>
</dbReference>
<dbReference type="InterPro" id="IPR001589">
    <property type="entry name" value="Actinin_actin-bd_CS"/>
</dbReference>
<organism evidence="21 22">
    <name type="scientific">Varroa destructor</name>
    <name type="common">Honeybee mite</name>
    <dbReference type="NCBI Taxonomy" id="109461"/>
    <lineage>
        <taxon>Eukaryota</taxon>
        <taxon>Metazoa</taxon>
        <taxon>Ecdysozoa</taxon>
        <taxon>Arthropoda</taxon>
        <taxon>Chelicerata</taxon>
        <taxon>Arachnida</taxon>
        <taxon>Acari</taxon>
        <taxon>Parasitiformes</taxon>
        <taxon>Mesostigmata</taxon>
        <taxon>Gamasina</taxon>
        <taxon>Dermanyssoidea</taxon>
        <taxon>Varroidae</taxon>
        <taxon>Varroa</taxon>
    </lineage>
</organism>
<dbReference type="Pfam" id="PF00569">
    <property type="entry name" value="ZZ"/>
    <property type="match status" value="1"/>
</dbReference>
<feature type="compositionally biased region" description="Polar residues" evidence="17">
    <location>
        <begin position="2971"/>
        <end position="2983"/>
    </location>
</feature>
<evidence type="ECO:0000256" key="17">
    <source>
        <dbReference type="SAM" id="MobiDB-lite"/>
    </source>
</evidence>
<dbReference type="Gene3D" id="2.20.70.10">
    <property type="match status" value="1"/>
</dbReference>
<dbReference type="PANTHER" id="PTHR12268">
    <property type="entry name" value="E3 UBIQUITIN-PROTEIN LIGASE KCMF1"/>
    <property type="match status" value="1"/>
</dbReference>
<dbReference type="InParanoid" id="A0A7M7J340"/>
<evidence type="ECO:0000256" key="12">
    <source>
        <dbReference type="ARBA" id="ARBA00023212"/>
    </source>
</evidence>
<dbReference type="InterPro" id="IPR000433">
    <property type="entry name" value="Znf_ZZ"/>
</dbReference>
<evidence type="ECO:0000256" key="10">
    <source>
        <dbReference type="ARBA" id="ARBA00023136"/>
    </source>
</evidence>
<dbReference type="PROSITE" id="PS50020">
    <property type="entry name" value="WW_DOMAIN_2"/>
    <property type="match status" value="1"/>
</dbReference>
<dbReference type="KEGG" id="vde:111243956"/>
<dbReference type="InterPro" id="IPR050774">
    <property type="entry name" value="KCMF1/Dystrophin"/>
</dbReference>
<keyword evidence="6" id="KW-0677">Repeat</keyword>
<dbReference type="CDD" id="cd16242">
    <property type="entry name" value="EFh_DMD_like"/>
    <property type="match status" value="1"/>
</dbReference>
<evidence type="ECO:0000313" key="22">
    <source>
        <dbReference type="Proteomes" id="UP000594260"/>
    </source>
</evidence>
<dbReference type="FunCoup" id="A0A7M7J340">
    <property type="interactions" value="307"/>
</dbReference>
<dbReference type="PIRSF" id="PIRSF002341">
    <property type="entry name" value="Dystrophin/utrophin"/>
    <property type="match status" value="1"/>
</dbReference>
<dbReference type="SUPFAM" id="SSF46966">
    <property type="entry name" value="Spectrin repeat"/>
    <property type="match status" value="14"/>
</dbReference>
<dbReference type="Gene3D" id="1.20.58.60">
    <property type="match status" value="11"/>
</dbReference>
<dbReference type="GO" id="GO:0031594">
    <property type="term" value="C:neuromuscular junction"/>
    <property type="evidence" value="ECO:0007669"/>
    <property type="project" value="UniProtKB-ARBA"/>
</dbReference>
<dbReference type="CDD" id="cd21186">
    <property type="entry name" value="CH_DMD-like_rpt1"/>
    <property type="match status" value="1"/>
</dbReference>
<dbReference type="CDD" id="cd02334">
    <property type="entry name" value="ZZ_dystrophin"/>
    <property type="match status" value="1"/>
</dbReference>
<dbReference type="CDD" id="cd00201">
    <property type="entry name" value="WW"/>
    <property type="match status" value="1"/>
</dbReference>
<dbReference type="Proteomes" id="UP000594260">
    <property type="component" value="Unplaced"/>
</dbReference>
<dbReference type="InterPro" id="IPR018159">
    <property type="entry name" value="Spectrin/alpha-actinin"/>
</dbReference>
<evidence type="ECO:0000256" key="14">
    <source>
        <dbReference type="ARBA" id="ARBA00083840"/>
    </source>
</evidence>